<dbReference type="SUPFAM" id="SSF47240">
    <property type="entry name" value="Ferritin-like"/>
    <property type="match status" value="1"/>
</dbReference>
<dbReference type="GO" id="GO:0005829">
    <property type="term" value="C:cytosol"/>
    <property type="evidence" value="ECO:0007669"/>
    <property type="project" value="TreeGrafter"/>
</dbReference>
<reference evidence="1 2" key="1">
    <citation type="submission" date="2018-10" db="EMBL/GenBank/DDBJ databases">
        <title>Genomic Encyclopedia of Archaeal and Bacterial Type Strains, Phase II (KMG-II): from individual species to whole genera.</title>
        <authorList>
            <person name="Goeker M."/>
        </authorList>
    </citation>
    <scope>NUCLEOTIDE SEQUENCE [LARGE SCALE GENOMIC DNA]</scope>
    <source>
        <strain evidence="1 2">DSM 14954</strain>
    </source>
</reference>
<organism evidence="1 2">
    <name type="scientific">Solirubrobacter pauli</name>
    <dbReference type="NCBI Taxonomy" id="166793"/>
    <lineage>
        <taxon>Bacteria</taxon>
        <taxon>Bacillati</taxon>
        <taxon>Actinomycetota</taxon>
        <taxon>Thermoleophilia</taxon>
        <taxon>Solirubrobacterales</taxon>
        <taxon>Solirubrobacteraceae</taxon>
        <taxon>Solirubrobacter</taxon>
    </lineage>
</organism>
<accession>A0A660L4C2</accession>
<dbReference type="InterPro" id="IPR009078">
    <property type="entry name" value="Ferritin-like_SF"/>
</dbReference>
<proteinExistence type="predicted"/>
<dbReference type="Pfam" id="PF05138">
    <property type="entry name" value="PaaA_PaaC"/>
    <property type="match status" value="1"/>
</dbReference>
<name>A0A660L4C2_9ACTN</name>
<dbReference type="EMBL" id="RBIL01000002">
    <property type="protein sequence ID" value="RKQ88175.1"/>
    <property type="molecule type" value="Genomic_DNA"/>
</dbReference>
<dbReference type="PANTHER" id="PTHR30458:SF0">
    <property type="entry name" value="1,2-PHENYLACETYL-COA EPOXIDASE, SUBUNIT C"/>
    <property type="match status" value="1"/>
</dbReference>
<sequence>MKTLLASLADNKAALGRRYAEWAVSAPTLESAVAAAAMAQDELGHSRSTYPVLKGLGVDANEDGFGGDKRLALLDDELPDWNAFIAANLLVDGVLTTFVASCVDSTLTPMAQRAKKILQEEGSHRAHGEAWARRLCRGEQRDAFVARLLETWEHAGRWVGPDDDAELRAAVEAGEVSRDAAAQRELMRAWLTELLAAEGVDVTLPELTFDGWDAERRRWPA</sequence>
<evidence type="ECO:0000313" key="2">
    <source>
        <dbReference type="Proteomes" id="UP000278962"/>
    </source>
</evidence>
<dbReference type="Proteomes" id="UP000278962">
    <property type="component" value="Unassembled WGS sequence"/>
</dbReference>
<dbReference type="Gene3D" id="1.20.1260.10">
    <property type="match status" value="1"/>
</dbReference>
<keyword evidence="2" id="KW-1185">Reference proteome</keyword>
<gene>
    <name evidence="1" type="ORF">C8N24_6216</name>
</gene>
<dbReference type="InterPro" id="IPR012347">
    <property type="entry name" value="Ferritin-like"/>
</dbReference>
<dbReference type="GO" id="GO:0010124">
    <property type="term" value="P:phenylacetate catabolic process"/>
    <property type="evidence" value="ECO:0007669"/>
    <property type="project" value="InterPro"/>
</dbReference>
<dbReference type="RefSeq" id="WP_121257456.1">
    <property type="nucleotide sequence ID" value="NZ_RBIL01000002.1"/>
</dbReference>
<dbReference type="AlphaFoldDB" id="A0A660L4C2"/>
<dbReference type="PANTHER" id="PTHR30458">
    <property type="entry name" value="PHENYLACETIC ACID DEGRADATION PROTEIN PAA"/>
    <property type="match status" value="1"/>
</dbReference>
<evidence type="ECO:0000313" key="1">
    <source>
        <dbReference type="EMBL" id="RKQ88175.1"/>
    </source>
</evidence>
<protein>
    <submittedName>
        <fullName evidence="1">Ring-1,2-phenylacetyl-CoA epoxidase subunit PaaA</fullName>
    </submittedName>
</protein>
<comment type="caution">
    <text evidence="1">The sequence shown here is derived from an EMBL/GenBank/DDBJ whole genome shotgun (WGS) entry which is preliminary data.</text>
</comment>
<dbReference type="InterPro" id="IPR007814">
    <property type="entry name" value="PaaA_PaaC"/>
</dbReference>
<dbReference type="OrthoDB" id="9789947at2"/>
<dbReference type="InterPro" id="IPR052703">
    <property type="entry name" value="Aromatic_CoA_ox/epox"/>
</dbReference>